<evidence type="ECO:0000313" key="1">
    <source>
        <dbReference type="EMBL" id="GGG79952.1"/>
    </source>
</evidence>
<comment type="caution">
    <text evidence="1">The sequence shown here is derived from an EMBL/GenBank/DDBJ whole genome shotgun (WGS) entry which is preliminary data.</text>
</comment>
<dbReference type="EMBL" id="BMFR01000011">
    <property type="protein sequence ID" value="GGG79952.1"/>
    <property type="molecule type" value="Genomic_DNA"/>
</dbReference>
<accession>A0A917M7H5</accession>
<dbReference type="Proteomes" id="UP000622860">
    <property type="component" value="Unassembled WGS sequence"/>
</dbReference>
<reference evidence="1" key="1">
    <citation type="journal article" date="2014" name="Int. J. Syst. Evol. Microbiol.">
        <title>Complete genome sequence of Corynebacterium casei LMG S-19264T (=DSM 44701T), isolated from a smear-ripened cheese.</title>
        <authorList>
            <consortium name="US DOE Joint Genome Institute (JGI-PGF)"/>
            <person name="Walter F."/>
            <person name="Albersmeier A."/>
            <person name="Kalinowski J."/>
            <person name="Ruckert C."/>
        </authorList>
    </citation>
    <scope>NUCLEOTIDE SEQUENCE</scope>
    <source>
        <strain evidence="1">CGMCC 1.12754</strain>
    </source>
</reference>
<dbReference type="AlphaFoldDB" id="A0A917M7H5"/>
<gene>
    <name evidence="1" type="ORF">GCM10011398_26630</name>
</gene>
<keyword evidence="2" id="KW-1185">Reference proteome</keyword>
<organism evidence="1 2">
    <name type="scientific">Virgibacillus oceani</name>
    <dbReference type="NCBI Taxonomy" id="1479511"/>
    <lineage>
        <taxon>Bacteria</taxon>
        <taxon>Bacillati</taxon>
        <taxon>Bacillota</taxon>
        <taxon>Bacilli</taxon>
        <taxon>Bacillales</taxon>
        <taxon>Bacillaceae</taxon>
        <taxon>Virgibacillus</taxon>
    </lineage>
</organism>
<dbReference type="RefSeq" id="WP_188455870.1">
    <property type="nucleotide sequence ID" value="NZ_BMFR01000011.1"/>
</dbReference>
<proteinExistence type="predicted"/>
<protein>
    <recommendedName>
        <fullName evidence="3">Ethanolamine utilization protein</fullName>
    </recommendedName>
</protein>
<reference evidence="1" key="2">
    <citation type="submission" date="2020-09" db="EMBL/GenBank/DDBJ databases">
        <authorList>
            <person name="Sun Q."/>
            <person name="Zhou Y."/>
        </authorList>
    </citation>
    <scope>NUCLEOTIDE SEQUENCE</scope>
    <source>
        <strain evidence="1">CGMCC 1.12754</strain>
    </source>
</reference>
<sequence>MITKQVIEEIVSEVIKRMELADSESKPRLLVVHHAKEKNQSQINELKGHWHVVEMSQPDRDIPTGFQNAVFLEVNQDLFVKGALGITDTHESLLFSKLILKNCQVNFVLDHSLSEIIYRDGEIAGNKNYVNQLLYYRKQLEEYGVCLSPIDQVLPRKAFDWSQEEFIEKVLTKDHVEAWDEKTITIHPGTLITPLARDVAREKGITILMH</sequence>
<evidence type="ECO:0000313" key="2">
    <source>
        <dbReference type="Proteomes" id="UP000622860"/>
    </source>
</evidence>
<name>A0A917M7H5_9BACI</name>
<evidence type="ECO:0008006" key="3">
    <source>
        <dbReference type="Google" id="ProtNLM"/>
    </source>
</evidence>